<sequence length="117" mass="12763">MKTLLVCFVVCMYIGNVEAAKKRIKPFVVATVDIKQMRAGEAVLPPEYKDCNQIGMDLLKKGKHGQVTVCKVRGARLIKKNELTFICIGAALLSVGTILSAVGLFKLGFYVGKSTKK</sequence>
<feature type="chain" id="PRO_5028862586" evidence="2">
    <location>
        <begin position="20"/>
        <end position="117"/>
    </location>
</feature>
<name>A0A7E4VIS2_PANRE</name>
<reference evidence="4" key="2">
    <citation type="submission" date="2020-10" db="UniProtKB">
        <authorList>
            <consortium name="WormBaseParasite"/>
        </authorList>
    </citation>
    <scope>IDENTIFICATION</scope>
</reference>
<protein>
    <submittedName>
        <fullName evidence="4">Transmembrane protein</fullName>
    </submittedName>
</protein>
<keyword evidence="1" id="KW-0472">Membrane</keyword>
<accession>A0A7E4VIS2</accession>
<evidence type="ECO:0000313" key="4">
    <source>
        <dbReference type="WBParaSite" id="Pan_g21663.t1"/>
    </source>
</evidence>
<organism evidence="3 4">
    <name type="scientific">Panagrellus redivivus</name>
    <name type="common">Microworm</name>
    <dbReference type="NCBI Taxonomy" id="6233"/>
    <lineage>
        <taxon>Eukaryota</taxon>
        <taxon>Metazoa</taxon>
        <taxon>Ecdysozoa</taxon>
        <taxon>Nematoda</taxon>
        <taxon>Chromadorea</taxon>
        <taxon>Rhabditida</taxon>
        <taxon>Tylenchina</taxon>
        <taxon>Panagrolaimomorpha</taxon>
        <taxon>Panagrolaimoidea</taxon>
        <taxon>Panagrolaimidae</taxon>
        <taxon>Panagrellus</taxon>
    </lineage>
</organism>
<reference evidence="3" key="1">
    <citation type="journal article" date="2013" name="Genetics">
        <title>The draft genome and transcriptome of Panagrellus redivivus are shaped by the harsh demands of a free-living lifestyle.</title>
        <authorList>
            <person name="Srinivasan J."/>
            <person name="Dillman A.R."/>
            <person name="Macchietto M.G."/>
            <person name="Heikkinen L."/>
            <person name="Lakso M."/>
            <person name="Fracchia K.M."/>
            <person name="Antoshechkin I."/>
            <person name="Mortazavi A."/>
            <person name="Wong G."/>
            <person name="Sternberg P.W."/>
        </authorList>
    </citation>
    <scope>NUCLEOTIDE SEQUENCE [LARGE SCALE GENOMIC DNA]</scope>
    <source>
        <strain evidence="3">MT8872</strain>
    </source>
</reference>
<keyword evidence="1" id="KW-0812">Transmembrane</keyword>
<proteinExistence type="predicted"/>
<keyword evidence="3" id="KW-1185">Reference proteome</keyword>
<feature type="signal peptide" evidence="2">
    <location>
        <begin position="1"/>
        <end position="19"/>
    </location>
</feature>
<dbReference type="AlphaFoldDB" id="A0A7E4VIS2"/>
<keyword evidence="2" id="KW-0732">Signal</keyword>
<evidence type="ECO:0000313" key="3">
    <source>
        <dbReference type="Proteomes" id="UP000492821"/>
    </source>
</evidence>
<evidence type="ECO:0000256" key="1">
    <source>
        <dbReference type="SAM" id="Phobius"/>
    </source>
</evidence>
<keyword evidence="1" id="KW-1133">Transmembrane helix</keyword>
<dbReference type="Proteomes" id="UP000492821">
    <property type="component" value="Unassembled WGS sequence"/>
</dbReference>
<dbReference type="WBParaSite" id="Pan_g21663.t1">
    <property type="protein sequence ID" value="Pan_g21663.t1"/>
    <property type="gene ID" value="Pan_g21663"/>
</dbReference>
<feature type="transmembrane region" description="Helical" evidence="1">
    <location>
        <begin position="83"/>
        <end position="109"/>
    </location>
</feature>
<evidence type="ECO:0000256" key="2">
    <source>
        <dbReference type="SAM" id="SignalP"/>
    </source>
</evidence>